<evidence type="ECO:0000313" key="2">
    <source>
        <dbReference type="EMBL" id="GAA3585360.1"/>
    </source>
</evidence>
<organism evidence="2 3">
    <name type="scientific">Snuella lapsa</name>
    <dbReference type="NCBI Taxonomy" id="870481"/>
    <lineage>
        <taxon>Bacteria</taxon>
        <taxon>Pseudomonadati</taxon>
        <taxon>Bacteroidota</taxon>
        <taxon>Flavobacteriia</taxon>
        <taxon>Flavobacteriales</taxon>
        <taxon>Flavobacteriaceae</taxon>
        <taxon>Snuella</taxon>
    </lineage>
</organism>
<protein>
    <recommendedName>
        <fullName evidence="4">Lipocalin-like domain-containing protein</fullName>
    </recommendedName>
</protein>
<dbReference type="RefSeq" id="WP_345008010.1">
    <property type="nucleotide sequence ID" value="NZ_BAABCY010000105.1"/>
</dbReference>
<keyword evidence="1" id="KW-0732">Signal</keyword>
<sequence length="177" mass="19335">MKKIISIFYLACLLVCFSSCSSDNDDNALEGTWKLSAWQVNTPIDLNSDGVKSSNLLTEFGYLNDSALVIADNSNGSIFYSALNVSFNAITEGDMLTFMSTSVTDSDNVPHPFSYTKSDNTIIIDADITFNKVGGSSVLIFKDNALVMEVPNGFVVKDSETLETILSQDVTYVFTKE</sequence>
<feature type="signal peptide" evidence="1">
    <location>
        <begin position="1"/>
        <end position="21"/>
    </location>
</feature>
<gene>
    <name evidence="2" type="ORF">GCM10022395_36720</name>
</gene>
<evidence type="ECO:0008006" key="4">
    <source>
        <dbReference type="Google" id="ProtNLM"/>
    </source>
</evidence>
<proteinExistence type="predicted"/>
<accession>A0ABP6YKA3</accession>
<evidence type="ECO:0000256" key="1">
    <source>
        <dbReference type="SAM" id="SignalP"/>
    </source>
</evidence>
<reference evidence="3" key="1">
    <citation type="journal article" date="2019" name="Int. J. Syst. Evol. Microbiol.">
        <title>The Global Catalogue of Microorganisms (GCM) 10K type strain sequencing project: providing services to taxonomists for standard genome sequencing and annotation.</title>
        <authorList>
            <consortium name="The Broad Institute Genomics Platform"/>
            <consortium name="The Broad Institute Genome Sequencing Center for Infectious Disease"/>
            <person name="Wu L."/>
            <person name="Ma J."/>
        </authorList>
    </citation>
    <scope>NUCLEOTIDE SEQUENCE [LARGE SCALE GENOMIC DNA]</scope>
    <source>
        <strain evidence="3">JCM 17111</strain>
    </source>
</reference>
<name>A0ABP6YKA3_9FLAO</name>
<dbReference type="EMBL" id="BAABCY010000105">
    <property type="protein sequence ID" value="GAA3585360.1"/>
    <property type="molecule type" value="Genomic_DNA"/>
</dbReference>
<feature type="chain" id="PRO_5047004845" description="Lipocalin-like domain-containing protein" evidence="1">
    <location>
        <begin position="22"/>
        <end position="177"/>
    </location>
</feature>
<dbReference type="Proteomes" id="UP001500954">
    <property type="component" value="Unassembled WGS sequence"/>
</dbReference>
<comment type="caution">
    <text evidence="2">The sequence shown here is derived from an EMBL/GenBank/DDBJ whole genome shotgun (WGS) entry which is preliminary data.</text>
</comment>
<evidence type="ECO:0000313" key="3">
    <source>
        <dbReference type="Proteomes" id="UP001500954"/>
    </source>
</evidence>
<keyword evidence="3" id="KW-1185">Reference proteome</keyword>